<organism evidence="5 6">
    <name type="scientific">Rasamsonia emersonii (strain ATCC 16479 / CBS 393.64 / IMI 116815)</name>
    <dbReference type="NCBI Taxonomy" id="1408163"/>
    <lineage>
        <taxon>Eukaryota</taxon>
        <taxon>Fungi</taxon>
        <taxon>Dikarya</taxon>
        <taxon>Ascomycota</taxon>
        <taxon>Pezizomycotina</taxon>
        <taxon>Eurotiomycetes</taxon>
        <taxon>Eurotiomycetidae</taxon>
        <taxon>Eurotiales</taxon>
        <taxon>Trichocomaceae</taxon>
        <taxon>Rasamsonia</taxon>
    </lineage>
</organism>
<comment type="caution">
    <text evidence="5">The sequence shown here is derived from an EMBL/GenBank/DDBJ whole genome shotgun (WGS) entry which is preliminary data.</text>
</comment>
<protein>
    <submittedName>
        <fullName evidence="5">Aldehyde reductase II</fullName>
    </submittedName>
</protein>
<feature type="region of interest" description="Disordered" evidence="3">
    <location>
        <begin position="352"/>
        <end position="382"/>
    </location>
</feature>
<dbReference type="Pfam" id="PF01370">
    <property type="entry name" value="Epimerase"/>
    <property type="match status" value="1"/>
</dbReference>
<feature type="domain" description="NAD-dependent epimerase/dehydratase" evidence="4">
    <location>
        <begin position="14"/>
        <end position="260"/>
    </location>
</feature>
<keyword evidence="1" id="KW-0560">Oxidoreductase</keyword>
<dbReference type="RefSeq" id="XP_013328263.1">
    <property type="nucleotide sequence ID" value="XM_013472809.1"/>
</dbReference>
<gene>
    <name evidence="5" type="ORF">T310_4308</name>
</gene>
<keyword evidence="6" id="KW-1185">Reference proteome</keyword>
<evidence type="ECO:0000313" key="6">
    <source>
        <dbReference type="Proteomes" id="UP000053958"/>
    </source>
</evidence>
<dbReference type="Gene3D" id="3.40.50.720">
    <property type="entry name" value="NAD(P)-binding Rossmann-like Domain"/>
    <property type="match status" value="1"/>
</dbReference>
<dbReference type="EMBL" id="LASV01000175">
    <property type="protein sequence ID" value="KKA21651.1"/>
    <property type="molecule type" value="Genomic_DNA"/>
</dbReference>
<dbReference type="PANTHER" id="PTHR10366:SF562">
    <property type="entry name" value="ALDEHYDE REDUCTASE II (AFU_ORTHOLOGUE AFUA_1G11360)"/>
    <property type="match status" value="1"/>
</dbReference>
<dbReference type="Proteomes" id="UP000053958">
    <property type="component" value="Unassembled WGS sequence"/>
</dbReference>
<accession>A0A0F4YV01</accession>
<dbReference type="SUPFAM" id="SSF51735">
    <property type="entry name" value="NAD(P)-binding Rossmann-fold domains"/>
    <property type="match status" value="1"/>
</dbReference>
<evidence type="ECO:0000256" key="3">
    <source>
        <dbReference type="SAM" id="MobiDB-lite"/>
    </source>
</evidence>
<evidence type="ECO:0000256" key="2">
    <source>
        <dbReference type="ARBA" id="ARBA00023445"/>
    </source>
</evidence>
<evidence type="ECO:0000313" key="5">
    <source>
        <dbReference type="EMBL" id="KKA21651.1"/>
    </source>
</evidence>
<name>A0A0F4YV01_RASE3</name>
<comment type="similarity">
    <text evidence="2">Belongs to the NAD(P)-dependent epimerase/dehydratase family. Dihydroflavonol-4-reductase subfamily.</text>
</comment>
<dbReference type="InterPro" id="IPR050425">
    <property type="entry name" value="NAD(P)_dehydrat-like"/>
</dbReference>
<sequence length="455" mass="51057">MSESAYAIPPNSTIVVTGANGYIASHIVDVLLQLGFHVRGTVRSAKPWLDRLFEERHRHGKGRFESVIVPRMDVEGALDEVVKGAAGLIHVASDVSMNPDPNTVIPAAVNLTVNALKAASKQPSIKRVVLTSSSSAVLIPKPNQEVVVDEKTWNDSAVSAAWDESTPADARRYIVYAASKVEAERAAWKWVETHKPGFVLNAVIPNFNSGPILHPEIGGSTMGWARNLLKGDASVIELLPPQYYVDVRDNARLHVASLLDKNIQSERIFAFAHEFNWTDIIQLFRKLRPHNTRIPEPPANEGRDRSVVKPRKRAEQILRSFFGQEAWTGLEESFEAGIEGYYSIYLHGEKERQKNDKKKSKKSKERKKGRKAKHSFCKKKAKEIEKNSTIPNPFLPSLDCSLLPAVSRPVTVQDDNMDMGYAVYIQTDRMNFLKKEREGEEEPNYHGAHEPRINE</sequence>
<evidence type="ECO:0000259" key="4">
    <source>
        <dbReference type="Pfam" id="PF01370"/>
    </source>
</evidence>
<dbReference type="OrthoDB" id="4223976at2759"/>
<feature type="compositionally biased region" description="Basic residues" evidence="3">
    <location>
        <begin position="355"/>
        <end position="381"/>
    </location>
</feature>
<dbReference type="STRING" id="1408163.A0A0F4YV01"/>
<dbReference type="InterPro" id="IPR036291">
    <property type="entry name" value="NAD(P)-bd_dom_sf"/>
</dbReference>
<dbReference type="PANTHER" id="PTHR10366">
    <property type="entry name" value="NAD DEPENDENT EPIMERASE/DEHYDRATASE"/>
    <property type="match status" value="1"/>
</dbReference>
<evidence type="ECO:0000256" key="1">
    <source>
        <dbReference type="ARBA" id="ARBA00023002"/>
    </source>
</evidence>
<feature type="region of interest" description="Disordered" evidence="3">
    <location>
        <begin position="436"/>
        <end position="455"/>
    </location>
</feature>
<dbReference type="AlphaFoldDB" id="A0A0F4YV01"/>
<proteinExistence type="inferred from homology"/>
<dbReference type="FunFam" id="3.40.50.720:FF:000426">
    <property type="entry name" value="Aldehyde reductase 2"/>
    <property type="match status" value="1"/>
</dbReference>
<dbReference type="GO" id="GO:0016616">
    <property type="term" value="F:oxidoreductase activity, acting on the CH-OH group of donors, NAD or NADP as acceptor"/>
    <property type="evidence" value="ECO:0007669"/>
    <property type="project" value="TreeGrafter"/>
</dbReference>
<dbReference type="GeneID" id="25316656"/>
<dbReference type="InterPro" id="IPR001509">
    <property type="entry name" value="Epimerase_deHydtase"/>
</dbReference>
<reference evidence="5 6" key="1">
    <citation type="submission" date="2015-04" db="EMBL/GenBank/DDBJ databases">
        <authorList>
            <person name="Heijne W.H."/>
            <person name="Fedorova N.D."/>
            <person name="Nierman W.C."/>
            <person name="Vollebregt A.W."/>
            <person name="Zhao Z."/>
            <person name="Wu L."/>
            <person name="Kumar M."/>
            <person name="Stam H."/>
            <person name="van den Berg M.A."/>
            <person name="Pel H.J."/>
        </authorList>
    </citation>
    <scope>NUCLEOTIDE SEQUENCE [LARGE SCALE GENOMIC DNA]</scope>
    <source>
        <strain evidence="5 6">CBS 393.64</strain>
    </source>
</reference>